<dbReference type="AlphaFoldDB" id="A0A3D3R784"/>
<proteinExistence type="predicted"/>
<feature type="non-terminal residue" evidence="2">
    <location>
        <position position="84"/>
    </location>
</feature>
<evidence type="ECO:0000313" key="2">
    <source>
        <dbReference type="EMBL" id="HCO23897.1"/>
    </source>
</evidence>
<dbReference type="Pfam" id="PF12122">
    <property type="entry name" value="Rhomboid_N"/>
    <property type="match status" value="1"/>
</dbReference>
<organism evidence="2 3">
    <name type="scientific">Gimesia maris</name>
    <dbReference type="NCBI Taxonomy" id="122"/>
    <lineage>
        <taxon>Bacteria</taxon>
        <taxon>Pseudomonadati</taxon>
        <taxon>Planctomycetota</taxon>
        <taxon>Planctomycetia</taxon>
        <taxon>Planctomycetales</taxon>
        <taxon>Planctomycetaceae</taxon>
        <taxon>Gimesia</taxon>
    </lineage>
</organism>
<dbReference type="Gene3D" id="3.30.70.2350">
    <property type="match status" value="1"/>
</dbReference>
<dbReference type="InterPro" id="IPR038236">
    <property type="entry name" value="GlpG_N_sf"/>
</dbReference>
<sequence length="84" mass="9612">MRKIGSLPSGQQAKLFEDYLLTTGVEIKVEQSVDQWSIWVYDEDQIEHAKQELQEFSANPDAEKFQGATRKAEAIRESKIKKVA</sequence>
<feature type="domain" description="Peptidase S54 GlpG peptidase N-terminal" evidence="1">
    <location>
        <begin position="1"/>
        <end position="72"/>
    </location>
</feature>
<dbReference type="InterPro" id="IPR022732">
    <property type="entry name" value="Peptidase_S54_GlpG_N"/>
</dbReference>
<dbReference type="EMBL" id="DQAY01000073">
    <property type="protein sequence ID" value="HCO23897.1"/>
    <property type="molecule type" value="Genomic_DNA"/>
</dbReference>
<dbReference type="GO" id="GO:0006508">
    <property type="term" value="P:proteolysis"/>
    <property type="evidence" value="ECO:0007669"/>
    <property type="project" value="UniProtKB-KW"/>
</dbReference>
<dbReference type="GO" id="GO:0016020">
    <property type="term" value="C:membrane"/>
    <property type="evidence" value="ECO:0007669"/>
    <property type="project" value="InterPro"/>
</dbReference>
<comment type="caution">
    <text evidence="2">The sequence shown here is derived from an EMBL/GenBank/DDBJ whole genome shotgun (WGS) entry which is preliminary data.</text>
</comment>
<name>A0A3D3R784_9PLAN</name>
<keyword evidence="2" id="KW-0645">Protease</keyword>
<dbReference type="GO" id="GO:0004252">
    <property type="term" value="F:serine-type endopeptidase activity"/>
    <property type="evidence" value="ECO:0007669"/>
    <property type="project" value="InterPro"/>
</dbReference>
<evidence type="ECO:0000259" key="1">
    <source>
        <dbReference type="Pfam" id="PF12122"/>
    </source>
</evidence>
<accession>A0A3D3R784</accession>
<dbReference type="Proteomes" id="UP000263642">
    <property type="component" value="Unassembled WGS sequence"/>
</dbReference>
<protein>
    <submittedName>
        <fullName evidence="2">Rhomboid family intramembrane serine protease</fullName>
    </submittedName>
</protein>
<keyword evidence="2" id="KW-0378">Hydrolase</keyword>
<gene>
    <name evidence="2" type="ORF">DIT97_12915</name>
</gene>
<evidence type="ECO:0000313" key="3">
    <source>
        <dbReference type="Proteomes" id="UP000263642"/>
    </source>
</evidence>
<reference evidence="2 3" key="1">
    <citation type="journal article" date="2018" name="Nat. Biotechnol.">
        <title>A standardized bacterial taxonomy based on genome phylogeny substantially revises the tree of life.</title>
        <authorList>
            <person name="Parks D.H."/>
            <person name="Chuvochina M."/>
            <person name="Waite D.W."/>
            <person name="Rinke C."/>
            <person name="Skarshewski A."/>
            <person name="Chaumeil P.A."/>
            <person name="Hugenholtz P."/>
        </authorList>
    </citation>
    <scope>NUCLEOTIDE SEQUENCE [LARGE SCALE GENOMIC DNA]</scope>
    <source>
        <strain evidence="2">UBA9375</strain>
    </source>
</reference>